<name>A0ABS8S1X5_DATST</name>
<gene>
    <name evidence="1" type="ORF">HAX54_018911</name>
</gene>
<reference evidence="1 2" key="1">
    <citation type="journal article" date="2021" name="BMC Genomics">
        <title>Datura genome reveals duplications of psychoactive alkaloid biosynthetic genes and high mutation rate following tissue culture.</title>
        <authorList>
            <person name="Rajewski A."/>
            <person name="Carter-House D."/>
            <person name="Stajich J."/>
            <person name="Litt A."/>
        </authorList>
    </citation>
    <scope>NUCLEOTIDE SEQUENCE [LARGE SCALE GENOMIC DNA]</scope>
    <source>
        <strain evidence="1">AR-01</strain>
    </source>
</reference>
<keyword evidence="2" id="KW-1185">Reference proteome</keyword>
<protein>
    <submittedName>
        <fullName evidence="1">Uncharacterized protein</fullName>
    </submittedName>
</protein>
<dbReference type="Proteomes" id="UP000823775">
    <property type="component" value="Unassembled WGS sequence"/>
</dbReference>
<evidence type="ECO:0000313" key="1">
    <source>
        <dbReference type="EMBL" id="MCD7452942.1"/>
    </source>
</evidence>
<evidence type="ECO:0000313" key="2">
    <source>
        <dbReference type="Proteomes" id="UP000823775"/>
    </source>
</evidence>
<sequence length="113" mass="12887">MDKTQGKNRMRNQVPLQAIVVRIYLLVFMFKFVDEATTTTLLNLVYSPVSCLWTATAQMAKLERDNAQFKTDLSTANAEISNPKDRMLSEQSVHNNRIDKLHSLIEKTTHSSS</sequence>
<organism evidence="1 2">
    <name type="scientific">Datura stramonium</name>
    <name type="common">Jimsonweed</name>
    <name type="synonym">Common thornapple</name>
    <dbReference type="NCBI Taxonomy" id="4076"/>
    <lineage>
        <taxon>Eukaryota</taxon>
        <taxon>Viridiplantae</taxon>
        <taxon>Streptophyta</taxon>
        <taxon>Embryophyta</taxon>
        <taxon>Tracheophyta</taxon>
        <taxon>Spermatophyta</taxon>
        <taxon>Magnoliopsida</taxon>
        <taxon>eudicotyledons</taxon>
        <taxon>Gunneridae</taxon>
        <taxon>Pentapetalae</taxon>
        <taxon>asterids</taxon>
        <taxon>lamiids</taxon>
        <taxon>Solanales</taxon>
        <taxon>Solanaceae</taxon>
        <taxon>Solanoideae</taxon>
        <taxon>Datureae</taxon>
        <taxon>Datura</taxon>
    </lineage>
</organism>
<accession>A0ABS8S1X5</accession>
<proteinExistence type="predicted"/>
<dbReference type="EMBL" id="JACEIK010000230">
    <property type="protein sequence ID" value="MCD7452942.1"/>
    <property type="molecule type" value="Genomic_DNA"/>
</dbReference>
<comment type="caution">
    <text evidence="1">The sequence shown here is derived from an EMBL/GenBank/DDBJ whole genome shotgun (WGS) entry which is preliminary data.</text>
</comment>